<keyword evidence="9" id="KW-1185">Reference proteome</keyword>
<evidence type="ECO:0000256" key="4">
    <source>
        <dbReference type="ARBA" id="ARBA00022989"/>
    </source>
</evidence>
<keyword evidence="5 6" id="KW-0472">Membrane</keyword>
<feature type="transmembrane region" description="Helical" evidence="6">
    <location>
        <begin position="105"/>
        <end position="124"/>
    </location>
</feature>
<feature type="signal peptide" evidence="7">
    <location>
        <begin position="1"/>
        <end position="16"/>
    </location>
</feature>
<reference evidence="8" key="1">
    <citation type="journal article" date="2023" name="IScience">
        <title>Live-bearing cockroach genome reveals convergent evolutionary mechanisms linked to viviparity in insects and beyond.</title>
        <authorList>
            <person name="Fouks B."/>
            <person name="Harrison M.C."/>
            <person name="Mikhailova A.A."/>
            <person name="Marchal E."/>
            <person name="English S."/>
            <person name="Carruthers M."/>
            <person name="Jennings E.C."/>
            <person name="Chiamaka E.L."/>
            <person name="Frigard R.A."/>
            <person name="Pippel M."/>
            <person name="Attardo G.M."/>
            <person name="Benoit J.B."/>
            <person name="Bornberg-Bauer E."/>
            <person name="Tobe S.S."/>
        </authorList>
    </citation>
    <scope>NUCLEOTIDE SEQUENCE</scope>
    <source>
        <strain evidence="8">Stay&amp;Tobe</strain>
    </source>
</reference>
<comment type="subcellular location">
    <subcellularLocation>
        <location evidence="1">Membrane</location>
        <topology evidence="1">Multi-pass membrane protein</topology>
    </subcellularLocation>
</comment>
<keyword evidence="4 6" id="KW-1133">Transmembrane helix</keyword>
<evidence type="ECO:0000256" key="6">
    <source>
        <dbReference type="SAM" id="Phobius"/>
    </source>
</evidence>
<name>A0AAD8AHJ8_DIPPU</name>
<evidence type="ECO:0000313" key="8">
    <source>
        <dbReference type="EMBL" id="KAJ9599334.1"/>
    </source>
</evidence>
<keyword evidence="7" id="KW-0732">Signal</keyword>
<dbReference type="InterPro" id="IPR018908">
    <property type="entry name" value="TMEM234"/>
</dbReference>
<keyword evidence="3 6" id="KW-0812">Transmembrane</keyword>
<organism evidence="8 9">
    <name type="scientific">Diploptera punctata</name>
    <name type="common">Pacific beetle cockroach</name>
    <dbReference type="NCBI Taxonomy" id="6984"/>
    <lineage>
        <taxon>Eukaryota</taxon>
        <taxon>Metazoa</taxon>
        <taxon>Ecdysozoa</taxon>
        <taxon>Arthropoda</taxon>
        <taxon>Hexapoda</taxon>
        <taxon>Insecta</taxon>
        <taxon>Pterygota</taxon>
        <taxon>Neoptera</taxon>
        <taxon>Polyneoptera</taxon>
        <taxon>Dictyoptera</taxon>
        <taxon>Blattodea</taxon>
        <taxon>Blaberoidea</taxon>
        <taxon>Blaberidae</taxon>
        <taxon>Diplopterinae</taxon>
        <taxon>Diploptera</taxon>
    </lineage>
</organism>
<evidence type="ECO:0000313" key="9">
    <source>
        <dbReference type="Proteomes" id="UP001233999"/>
    </source>
</evidence>
<evidence type="ECO:0000256" key="3">
    <source>
        <dbReference type="ARBA" id="ARBA00022692"/>
    </source>
</evidence>
<gene>
    <name evidence="8" type="ORF">L9F63_010201</name>
</gene>
<dbReference type="AlphaFoldDB" id="A0AAD8AHJ8"/>
<proteinExistence type="inferred from homology"/>
<evidence type="ECO:0000256" key="2">
    <source>
        <dbReference type="ARBA" id="ARBA00005977"/>
    </source>
</evidence>
<evidence type="ECO:0000256" key="5">
    <source>
        <dbReference type="ARBA" id="ARBA00023136"/>
    </source>
</evidence>
<dbReference type="Pfam" id="PF10639">
    <property type="entry name" value="TMEM234"/>
    <property type="match status" value="1"/>
</dbReference>
<dbReference type="PANTHER" id="PTHR28668:SF1">
    <property type="entry name" value="TRANSMEMBRANE PROTEIN 234"/>
    <property type="match status" value="1"/>
</dbReference>
<feature type="chain" id="PRO_5042251805" description="Transmembrane protein 234 homolog" evidence="7">
    <location>
        <begin position="17"/>
        <end position="127"/>
    </location>
</feature>
<evidence type="ECO:0000256" key="7">
    <source>
        <dbReference type="SAM" id="SignalP"/>
    </source>
</evidence>
<evidence type="ECO:0008006" key="10">
    <source>
        <dbReference type="Google" id="ProtNLM"/>
    </source>
</evidence>
<sequence length="127" mass="13772">MLDAVVSLVAVGVLWGATNPLIKKGSSGIETVKCTNPKLQWIHEVKYLATRWQYVVPFLLNQSGSILYYFALGSSDLTLAVPIANSVTFVATAVCGWILGEELPNRNTCVGILLVLSGIMLCFLDKL</sequence>
<dbReference type="InterPro" id="IPR037185">
    <property type="entry name" value="EmrE-like"/>
</dbReference>
<comment type="caution">
    <text evidence="8">The sequence shown here is derived from an EMBL/GenBank/DDBJ whole genome shotgun (WGS) entry which is preliminary data.</text>
</comment>
<dbReference type="Gene3D" id="1.10.3730.20">
    <property type="match status" value="1"/>
</dbReference>
<accession>A0AAD8AHJ8</accession>
<dbReference type="PANTHER" id="PTHR28668">
    <property type="entry name" value="TRANSMEMBRANE PROTEIN 234"/>
    <property type="match status" value="1"/>
</dbReference>
<dbReference type="SUPFAM" id="SSF103481">
    <property type="entry name" value="Multidrug resistance efflux transporter EmrE"/>
    <property type="match status" value="1"/>
</dbReference>
<dbReference type="Proteomes" id="UP001233999">
    <property type="component" value="Unassembled WGS sequence"/>
</dbReference>
<reference evidence="8" key="2">
    <citation type="submission" date="2023-05" db="EMBL/GenBank/DDBJ databases">
        <authorList>
            <person name="Fouks B."/>
        </authorList>
    </citation>
    <scope>NUCLEOTIDE SEQUENCE</scope>
    <source>
        <strain evidence="8">Stay&amp;Tobe</strain>
        <tissue evidence="8">Testes</tissue>
    </source>
</reference>
<feature type="transmembrane region" description="Helical" evidence="6">
    <location>
        <begin position="79"/>
        <end position="99"/>
    </location>
</feature>
<protein>
    <recommendedName>
        <fullName evidence="10">Transmembrane protein 234 homolog</fullName>
    </recommendedName>
</protein>
<dbReference type="GO" id="GO:0016020">
    <property type="term" value="C:membrane"/>
    <property type="evidence" value="ECO:0007669"/>
    <property type="project" value="UniProtKB-SubCell"/>
</dbReference>
<dbReference type="EMBL" id="JASPKZ010000817">
    <property type="protein sequence ID" value="KAJ9599334.1"/>
    <property type="molecule type" value="Genomic_DNA"/>
</dbReference>
<evidence type="ECO:0000256" key="1">
    <source>
        <dbReference type="ARBA" id="ARBA00004141"/>
    </source>
</evidence>
<comment type="similarity">
    <text evidence="2">Belongs to the TMEM234 family.</text>
</comment>